<name>A0A0K1EGC4_CHOCO</name>
<dbReference type="RefSeq" id="WP_050435985.1">
    <property type="nucleotide sequence ID" value="NZ_CP012159.1"/>
</dbReference>
<dbReference type="SMART" id="SM00758">
    <property type="entry name" value="PA14"/>
    <property type="match status" value="1"/>
</dbReference>
<protein>
    <recommendedName>
        <fullName evidence="3">PA14 domain-containing protein</fullName>
    </recommendedName>
</protein>
<feature type="domain" description="PA14" evidence="3">
    <location>
        <begin position="102"/>
        <end position="241"/>
    </location>
</feature>
<dbReference type="Proteomes" id="UP000067626">
    <property type="component" value="Chromosome"/>
</dbReference>
<dbReference type="KEGG" id="ccro:CMC5_038810"/>
<gene>
    <name evidence="4" type="ORF">CMC5_038810</name>
</gene>
<dbReference type="EMBL" id="CP012159">
    <property type="protein sequence ID" value="AKT39732.1"/>
    <property type="molecule type" value="Genomic_DNA"/>
</dbReference>
<keyword evidence="2" id="KW-0732">Signal</keyword>
<dbReference type="STRING" id="52.CMC5_038810"/>
<dbReference type="OrthoDB" id="5513570at2"/>
<evidence type="ECO:0000313" key="4">
    <source>
        <dbReference type="EMBL" id="AKT39732.1"/>
    </source>
</evidence>
<dbReference type="InterPro" id="IPR011658">
    <property type="entry name" value="PA14_dom"/>
</dbReference>
<feature type="compositionally biased region" description="Low complexity" evidence="1">
    <location>
        <begin position="56"/>
        <end position="70"/>
    </location>
</feature>
<dbReference type="Pfam" id="PF07691">
    <property type="entry name" value="PA14"/>
    <property type="match status" value="1"/>
</dbReference>
<dbReference type="InterPro" id="IPR037524">
    <property type="entry name" value="PA14/GLEYA"/>
</dbReference>
<sequence>MLRTTTRLVTPLLAACLIGGCTLEITTGGGAQQPQQGGNAQRGKAPAPPPPRSGKTTNTTTPATPATTTTRQHPKVPATATRITSPNAFGSGRAGAFQGLAYVLPDSTEKLPTSTSLLVPFAVVYTDRFEIEPQEFSAGFPGALVQNDWFYIKYEGRFDIAKQGKYQFQLTSDDGAKLFIDDKLVVDNDGVHTAKTAEGEVTLAAGAHWLRLDYFQAARGSVALKVLMGQDGKLSPLKGVR</sequence>
<feature type="chain" id="PRO_5005459413" description="PA14 domain-containing protein" evidence="2">
    <location>
        <begin position="24"/>
        <end position="241"/>
    </location>
</feature>
<feature type="signal peptide" evidence="2">
    <location>
        <begin position="1"/>
        <end position="23"/>
    </location>
</feature>
<evidence type="ECO:0000313" key="5">
    <source>
        <dbReference type="Proteomes" id="UP000067626"/>
    </source>
</evidence>
<dbReference type="PROSITE" id="PS51257">
    <property type="entry name" value="PROKAR_LIPOPROTEIN"/>
    <property type="match status" value="1"/>
</dbReference>
<accession>A0A0K1EGC4</accession>
<dbReference type="Gene3D" id="2.60.120.260">
    <property type="entry name" value="Galactose-binding domain-like"/>
    <property type="match status" value="1"/>
</dbReference>
<reference evidence="4 5" key="1">
    <citation type="submission" date="2015-07" db="EMBL/GenBank/DDBJ databases">
        <title>Genome analysis of myxobacterium Chondromyces crocatus Cm c5 reveals a high potential for natural compound synthesis and the genetic basis for the loss of fruiting body formation.</title>
        <authorList>
            <person name="Zaburannyi N."/>
            <person name="Bunk B."/>
            <person name="Maier J."/>
            <person name="Overmann J."/>
            <person name="Mueller R."/>
        </authorList>
    </citation>
    <scope>NUCLEOTIDE SEQUENCE [LARGE SCALE GENOMIC DNA]</scope>
    <source>
        <strain evidence="4 5">Cm c5</strain>
    </source>
</reference>
<evidence type="ECO:0000256" key="1">
    <source>
        <dbReference type="SAM" id="MobiDB-lite"/>
    </source>
</evidence>
<proteinExistence type="predicted"/>
<dbReference type="AlphaFoldDB" id="A0A0K1EGC4"/>
<organism evidence="4 5">
    <name type="scientific">Chondromyces crocatus</name>
    <dbReference type="NCBI Taxonomy" id="52"/>
    <lineage>
        <taxon>Bacteria</taxon>
        <taxon>Pseudomonadati</taxon>
        <taxon>Myxococcota</taxon>
        <taxon>Polyangia</taxon>
        <taxon>Polyangiales</taxon>
        <taxon>Polyangiaceae</taxon>
        <taxon>Chondromyces</taxon>
    </lineage>
</organism>
<evidence type="ECO:0000259" key="3">
    <source>
        <dbReference type="PROSITE" id="PS51820"/>
    </source>
</evidence>
<dbReference type="SUPFAM" id="SSF56988">
    <property type="entry name" value="Anthrax protective antigen"/>
    <property type="match status" value="1"/>
</dbReference>
<evidence type="ECO:0000256" key="2">
    <source>
        <dbReference type="SAM" id="SignalP"/>
    </source>
</evidence>
<feature type="compositionally biased region" description="Low complexity" evidence="1">
    <location>
        <begin position="32"/>
        <end position="41"/>
    </location>
</feature>
<keyword evidence="5" id="KW-1185">Reference proteome</keyword>
<dbReference type="PROSITE" id="PS51820">
    <property type="entry name" value="PA14"/>
    <property type="match status" value="1"/>
</dbReference>
<feature type="region of interest" description="Disordered" evidence="1">
    <location>
        <begin position="29"/>
        <end position="87"/>
    </location>
</feature>